<dbReference type="UniPathway" id="UPA00219"/>
<evidence type="ECO:0000256" key="8">
    <source>
        <dbReference type="SAM" id="SignalP"/>
    </source>
</evidence>
<dbReference type="GO" id="GO:0016740">
    <property type="term" value="F:transferase activity"/>
    <property type="evidence" value="ECO:0007669"/>
    <property type="project" value="UniProtKB-KW"/>
</dbReference>
<dbReference type="InterPro" id="IPR052905">
    <property type="entry name" value="LD-transpeptidase_YkuD-like"/>
</dbReference>
<evidence type="ECO:0000256" key="3">
    <source>
        <dbReference type="ARBA" id="ARBA00022679"/>
    </source>
</evidence>
<feature type="signal peptide" evidence="8">
    <location>
        <begin position="1"/>
        <end position="23"/>
    </location>
</feature>
<dbReference type="InterPro" id="IPR002477">
    <property type="entry name" value="Peptidoglycan-bd-like"/>
</dbReference>
<dbReference type="InterPro" id="IPR036366">
    <property type="entry name" value="PGBDSf"/>
</dbReference>
<proteinExistence type="inferred from homology"/>
<dbReference type="InterPro" id="IPR036365">
    <property type="entry name" value="PGBD-like_sf"/>
</dbReference>
<dbReference type="GO" id="GO:0009252">
    <property type="term" value="P:peptidoglycan biosynthetic process"/>
    <property type="evidence" value="ECO:0007669"/>
    <property type="project" value="UniProtKB-UniPathway"/>
</dbReference>
<dbReference type="GO" id="GO:0004180">
    <property type="term" value="F:carboxypeptidase activity"/>
    <property type="evidence" value="ECO:0007669"/>
    <property type="project" value="UniProtKB-ARBA"/>
</dbReference>
<dbReference type="Pfam" id="PF03734">
    <property type="entry name" value="YkuD"/>
    <property type="match status" value="1"/>
</dbReference>
<evidence type="ECO:0000256" key="1">
    <source>
        <dbReference type="ARBA" id="ARBA00004752"/>
    </source>
</evidence>
<dbReference type="SUPFAM" id="SSF47090">
    <property type="entry name" value="PGBD-like"/>
    <property type="match status" value="1"/>
</dbReference>
<accession>A0A2T3N466</accession>
<evidence type="ECO:0000313" key="11">
    <source>
        <dbReference type="Proteomes" id="UP000240904"/>
    </source>
</evidence>
<dbReference type="InterPro" id="IPR005490">
    <property type="entry name" value="LD_TPept_cat_dom"/>
</dbReference>
<keyword evidence="5 7" id="KW-0573">Peptidoglycan synthesis</keyword>
<dbReference type="Gene3D" id="2.40.440.10">
    <property type="entry name" value="L,D-transpeptidase catalytic domain-like"/>
    <property type="match status" value="1"/>
</dbReference>
<keyword evidence="4 7" id="KW-0133">Cell shape</keyword>
<evidence type="ECO:0000256" key="2">
    <source>
        <dbReference type="ARBA" id="ARBA00005992"/>
    </source>
</evidence>
<evidence type="ECO:0000259" key="9">
    <source>
        <dbReference type="PROSITE" id="PS52029"/>
    </source>
</evidence>
<feature type="active site" description="Proton donor/acceptor" evidence="7">
    <location>
        <position position="461"/>
    </location>
</feature>
<dbReference type="PANTHER" id="PTHR41533">
    <property type="entry name" value="L,D-TRANSPEPTIDASE HI_1667-RELATED"/>
    <property type="match status" value="1"/>
</dbReference>
<sequence>MAMIRQSCIALVLIFAFSSQVLAKQPLLTTPLIDVLSEQQALSEPTVKPDIALQYQQAKLWVEEVSDDLSEIQYVDELAVFYFNIGYTPLWHDSLAATEFEEQLRIVALSAISSDFSQRYSRLKYYKSSNDWRQYDLLATDTLLAFMSYVENLPAYGRGWLFGAGVDLRLPLPSEMAIERMLRAVESNRLRFFIASLKPADESYTKIVQAMTELEALKAAPWPGFYQQGIIRLGDRLQRPDALITILESLGDISRYEAQHLRSMDVGTLNLDLSAGVKHFQRRHGLKSDGVIGPKTRYWLAIPPQERIRVLALNSQRVRLWSVKYSSVLIVNIPDYEMNLWLDNEHVLDSKVIVGRPSRRTPLLSSRVDSVVFNPYWNVPISIMRKDILPKAQRDRGYLYRHDYAVIRSWTNTEQIPIHTIDWRIVNAKLFPYRLRQKPGDKNALGLYKFNIPNTNAIYLHDTPAKSLFNKEERAFSSGCVRVEQAEHLVMILLNYSGMSQQQINDLKSYTETKTVGLKNRVRVHVIYQTAWVDTQGMVNFRDDVYRYDTVSDSSQLEKKFTYRTNNNLSITQ</sequence>
<dbReference type="CDD" id="cd16913">
    <property type="entry name" value="YkuD_like"/>
    <property type="match status" value="1"/>
</dbReference>
<dbReference type="PROSITE" id="PS52029">
    <property type="entry name" value="LD_TPASE"/>
    <property type="match status" value="1"/>
</dbReference>
<reference evidence="10 11" key="1">
    <citation type="submission" date="2018-03" db="EMBL/GenBank/DDBJ databases">
        <title>Whole genome sequencing of Histamine producing bacteria.</title>
        <authorList>
            <person name="Butler K."/>
        </authorList>
    </citation>
    <scope>NUCLEOTIDE SEQUENCE [LARGE SCALE GENOMIC DNA]</scope>
    <source>
        <strain evidence="10 11">DSM 16190</strain>
    </source>
</reference>
<dbReference type="OrthoDB" id="9778545at2"/>
<evidence type="ECO:0000256" key="4">
    <source>
        <dbReference type="ARBA" id="ARBA00022960"/>
    </source>
</evidence>
<gene>
    <name evidence="10" type="ORF">C9I89_00620</name>
</gene>
<keyword evidence="11" id="KW-1185">Reference proteome</keyword>
<dbReference type="GO" id="GO:0008360">
    <property type="term" value="P:regulation of cell shape"/>
    <property type="evidence" value="ECO:0007669"/>
    <property type="project" value="UniProtKB-UniRule"/>
</dbReference>
<dbReference type="Pfam" id="PF20142">
    <property type="entry name" value="Scaffold"/>
    <property type="match status" value="1"/>
</dbReference>
<dbReference type="InterPro" id="IPR038063">
    <property type="entry name" value="Transpep_catalytic_dom"/>
</dbReference>
<comment type="pathway">
    <text evidence="1 7">Cell wall biogenesis; peptidoglycan biosynthesis.</text>
</comment>
<dbReference type="RefSeq" id="WP_107281409.1">
    <property type="nucleotide sequence ID" value="NZ_PYMC01000001.1"/>
</dbReference>
<dbReference type="EMBL" id="PYMC01000001">
    <property type="protein sequence ID" value="PSW07256.1"/>
    <property type="molecule type" value="Genomic_DNA"/>
</dbReference>
<dbReference type="InterPro" id="IPR045380">
    <property type="entry name" value="LD_TPept_scaffold_dom"/>
</dbReference>
<dbReference type="Pfam" id="PF01471">
    <property type="entry name" value="PG_binding_1"/>
    <property type="match status" value="1"/>
</dbReference>
<organism evidence="10 11">
    <name type="scientific">Photobacterium lipolyticum</name>
    <dbReference type="NCBI Taxonomy" id="266810"/>
    <lineage>
        <taxon>Bacteria</taxon>
        <taxon>Pseudomonadati</taxon>
        <taxon>Pseudomonadota</taxon>
        <taxon>Gammaproteobacteria</taxon>
        <taxon>Vibrionales</taxon>
        <taxon>Vibrionaceae</taxon>
        <taxon>Photobacterium</taxon>
    </lineage>
</organism>
<feature type="domain" description="L,D-TPase catalytic" evidence="9">
    <location>
        <begin position="327"/>
        <end position="504"/>
    </location>
</feature>
<keyword evidence="8" id="KW-0732">Signal</keyword>
<dbReference type="SUPFAM" id="SSF141523">
    <property type="entry name" value="L,D-transpeptidase catalytic domain-like"/>
    <property type="match status" value="1"/>
</dbReference>
<evidence type="ECO:0000313" key="10">
    <source>
        <dbReference type="EMBL" id="PSW07256.1"/>
    </source>
</evidence>
<name>A0A2T3N466_9GAMM</name>
<dbReference type="Proteomes" id="UP000240904">
    <property type="component" value="Unassembled WGS sequence"/>
</dbReference>
<evidence type="ECO:0000256" key="6">
    <source>
        <dbReference type="ARBA" id="ARBA00023316"/>
    </source>
</evidence>
<evidence type="ECO:0000256" key="7">
    <source>
        <dbReference type="PROSITE-ProRule" id="PRU01373"/>
    </source>
</evidence>
<comment type="similarity">
    <text evidence="2">Belongs to the YkuD family.</text>
</comment>
<comment type="caution">
    <text evidence="10">The sequence shown here is derived from an EMBL/GenBank/DDBJ whole genome shotgun (WGS) entry which is preliminary data.</text>
</comment>
<keyword evidence="3" id="KW-0808">Transferase</keyword>
<dbReference type="PANTHER" id="PTHR41533:SF1">
    <property type="entry name" value="L,D-TRANSPEPTIDASE YCBB-RELATED"/>
    <property type="match status" value="1"/>
</dbReference>
<feature type="chain" id="PRO_5015655111" evidence="8">
    <location>
        <begin position="24"/>
        <end position="573"/>
    </location>
</feature>
<evidence type="ECO:0000256" key="5">
    <source>
        <dbReference type="ARBA" id="ARBA00022984"/>
    </source>
</evidence>
<dbReference type="GO" id="GO:0071555">
    <property type="term" value="P:cell wall organization"/>
    <property type="evidence" value="ECO:0007669"/>
    <property type="project" value="UniProtKB-UniRule"/>
</dbReference>
<feature type="active site" description="Nucleophile" evidence="7">
    <location>
        <position position="480"/>
    </location>
</feature>
<dbReference type="AlphaFoldDB" id="A0A2T3N466"/>
<keyword evidence="6 7" id="KW-0961">Cell wall biogenesis/degradation</keyword>
<dbReference type="Gene3D" id="1.10.101.10">
    <property type="entry name" value="PGBD-like superfamily/PGBD"/>
    <property type="match status" value="1"/>
</dbReference>
<protein>
    <submittedName>
        <fullName evidence="10">Murein L,D-transpeptidase</fullName>
    </submittedName>
</protein>